<keyword evidence="3" id="KW-1185">Reference proteome</keyword>
<proteinExistence type="predicted"/>
<dbReference type="KEGG" id="mff:MFFC18_15780"/>
<feature type="domain" description="Isochorismatase-like" evidence="1">
    <location>
        <begin position="14"/>
        <end position="162"/>
    </location>
</feature>
<dbReference type="EMBL" id="CP042912">
    <property type="protein sequence ID" value="QEG21719.1"/>
    <property type="molecule type" value="Genomic_DNA"/>
</dbReference>
<dbReference type="InterPro" id="IPR000868">
    <property type="entry name" value="Isochorismatase-like_dom"/>
</dbReference>
<protein>
    <submittedName>
        <fullName evidence="2">Putative hydrolase</fullName>
    </submittedName>
</protein>
<evidence type="ECO:0000313" key="2">
    <source>
        <dbReference type="EMBL" id="QEG21719.1"/>
    </source>
</evidence>
<gene>
    <name evidence="2" type="ORF">MFFC18_15780</name>
</gene>
<dbReference type="Pfam" id="PF00857">
    <property type="entry name" value="Isochorismatase"/>
    <property type="match status" value="1"/>
</dbReference>
<keyword evidence="2" id="KW-0378">Hydrolase</keyword>
<dbReference type="PANTHER" id="PTHR14119">
    <property type="entry name" value="HYDROLASE"/>
    <property type="match status" value="1"/>
</dbReference>
<sequence length="185" mass="19913">MNFRSPHLLCRKSSALLVVDIQQKLIPAIESADLVVAKTQKLINAAKVLGVPFLVSEQYPRGLGNTTEDLDISGAAIVEDKAMFSCRECDSIMGFLADNAIQTVLVCGIEAHVCVAQTAFDLMASGFNVHVAVDAIGSRNRVDREAAVSRMNLHGIATTSAEAAIFEWCETSTAAEFKQISELVK</sequence>
<dbReference type="GO" id="GO:0016787">
    <property type="term" value="F:hydrolase activity"/>
    <property type="evidence" value="ECO:0007669"/>
    <property type="project" value="UniProtKB-KW"/>
</dbReference>
<dbReference type="Gene3D" id="3.40.50.850">
    <property type="entry name" value="Isochorismatase-like"/>
    <property type="match status" value="1"/>
</dbReference>
<dbReference type="PANTHER" id="PTHR14119:SF3">
    <property type="entry name" value="ISOCHORISMATASE DOMAIN-CONTAINING PROTEIN 2"/>
    <property type="match status" value="1"/>
</dbReference>
<dbReference type="STRING" id="980251.GCA_001642875_03179"/>
<name>A0A5B9P882_9BACT</name>
<dbReference type="Proteomes" id="UP000322214">
    <property type="component" value="Chromosome"/>
</dbReference>
<evidence type="ECO:0000259" key="1">
    <source>
        <dbReference type="Pfam" id="PF00857"/>
    </source>
</evidence>
<dbReference type="InterPro" id="IPR036380">
    <property type="entry name" value="Isochorismatase-like_sf"/>
</dbReference>
<reference evidence="2 3" key="1">
    <citation type="submission" date="2019-08" db="EMBL/GenBank/DDBJ databases">
        <title>Deep-cultivation of Planctomycetes and their phenomic and genomic characterization uncovers novel biology.</title>
        <authorList>
            <person name="Wiegand S."/>
            <person name="Jogler M."/>
            <person name="Boedeker C."/>
            <person name="Pinto D."/>
            <person name="Vollmers J."/>
            <person name="Rivas-Marin E."/>
            <person name="Kohn T."/>
            <person name="Peeters S.H."/>
            <person name="Heuer A."/>
            <person name="Rast P."/>
            <person name="Oberbeckmann S."/>
            <person name="Bunk B."/>
            <person name="Jeske O."/>
            <person name="Meyerdierks A."/>
            <person name="Storesund J.E."/>
            <person name="Kallscheuer N."/>
            <person name="Luecker S."/>
            <person name="Lage O.M."/>
            <person name="Pohl T."/>
            <person name="Merkel B.J."/>
            <person name="Hornburger P."/>
            <person name="Mueller R.-W."/>
            <person name="Bruemmer F."/>
            <person name="Labrenz M."/>
            <person name="Spormann A.M."/>
            <person name="Op den Camp H."/>
            <person name="Overmann J."/>
            <person name="Amann R."/>
            <person name="Jetten M.S.M."/>
            <person name="Mascher T."/>
            <person name="Medema M.H."/>
            <person name="Devos D.P."/>
            <person name="Kaster A.-K."/>
            <person name="Ovreas L."/>
            <person name="Rohde M."/>
            <person name="Galperin M.Y."/>
            <person name="Jogler C."/>
        </authorList>
    </citation>
    <scope>NUCLEOTIDE SEQUENCE [LARGE SCALE GENOMIC DNA]</scope>
    <source>
        <strain evidence="2 3">FC18</strain>
    </source>
</reference>
<dbReference type="InterPro" id="IPR050993">
    <property type="entry name" value="Isochorismatase_domain"/>
</dbReference>
<accession>A0A5B9P882</accession>
<dbReference type="SUPFAM" id="SSF52499">
    <property type="entry name" value="Isochorismatase-like hydrolases"/>
    <property type="match status" value="1"/>
</dbReference>
<dbReference type="OrthoDB" id="9789777at2"/>
<evidence type="ECO:0000313" key="3">
    <source>
        <dbReference type="Proteomes" id="UP000322214"/>
    </source>
</evidence>
<dbReference type="AlphaFoldDB" id="A0A5B9P882"/>
<organism evidence="2 3">
    <name type="scientific">Mariniblastus fucicola</name>
    <dbReference type="NCBI Taxonomy" id="980251"/>
    <lineage>
        <taxon>Bacteria</taxon>
        <taxon>Pseudomonadati</taxon>
        <taxon>Planctomycetota</taxon>
        <taxon>Planctomycetia</taxon>
        <taxon>Pirellulales</taxon>
        <taxon>Pirellulaceae</taxon>
        <taxon>Mariniblastus</taxon>
    </lineage>
</organism>
<dbReference type="RefSeq" id="WP_075085402.1">
    <property type="nucleotide sequence ID" value="NZ_CP042912.1"/>
</dbReference>